<accession>A0A380G355</accession>
<dbReference type="RefSeq" id="WP_019167449.1">
    <property type="nucleotide sequence ID" value="NZ_CAIB01000037.1"/>
</dbReference>
<dbReference type="AlphaFoldDB" id="A0A380G355"/>
<dbReference type="EMBL" id="UHDP01000003">
    <property type="protein sequence ID" value="SUM45445.1"/>
    <property type="molecule type" value="Genomic_DNA"/>
</dbReference>
<evidence type="ECO:0000313" key="2">
    <source>
        <dbReference type="EMBL" id="SUM45445.1"/>
    </source>
</evidence>
<protein>
    <recommendedName>
        <fullName evidence="4">AI-2E family transporter</fullName>
    </recommendedName>
</protein>
<sequence>MFEKPQLANNKIFNIVLIFIGILAFVLFYFVFDAGYLLSLINAFAPITVGIINLKEIRKQNQVQ</sequence>
<evidence type="ECO:0008006" key="4">
    <source>
        <dbReference type="Google" id="ProtNLM"/>
    </source>
</evidence>
<feature type="transmembrane region" description="Helical" evidence="1">
    <location>
        <begin position="12"/>
        <end position="30"/>
    </location>
</feature>
<keyword evidence="1" id="KW-1133">Transmembrane helix</keyword>
<keyword evidence="1" id="KW-0472">Membrane</keyword>
<dbReference type="Proteomes" id="UP000255549">
    <property type="component" value="Unassembled WGS sequence"/>
</dbReference>
<name>A0A380G355_STAIN</name>
<dbReference type="OrthoDB" id="2413987at2"/>
<gene>
    <name evidence="2" type="ORF">NCTC11048_00429</name>
</gene>
<evidence type="ECO:0000256" key="1">
    <source>
        <dbReference type="SAM" id="Phobius"/>
    </source>
</evidence>
<keyword evidence="1" id="KW-0812">Transmembrane</keyword>
<organism evidence="2 3">
    <name type="scientific">Staphylococcus intermedius NCTC 11048</name>
    <dbReference type="NCBI Taxonomy" id="1141106"/>
    <lineage>
        <taxon>Bacteria</taxon>
        <taxon>Bacillati</taxon>
        <taxon>Bacillota</taxon>
        <taxon>Bacilli</taxon>
        <taxon>Bacillales</taxon>
        <taxon>Staphylococcaceae</taxon>
        <taxon>Staphylococcus</taxon>
        <taxon>Staphylococcus intermedius group</taxon>
    </lineage>
</organism>
<proteinExistence type="predicted"/>
<reference evidence="2 3" key="1">
    <citation type="submission" date="2018-06" db="EMBL/GenBank/DDBJ databases">
        <authorList>
            <consortium name="Pathogen Informatics"/>
            <person name="Doyle S."/>
        </authorList>
    </citation>
    <scope>NUCLEOTIDE SEQUENCE [LARGE SCALE GENOMIC DNA]</scope>
    <source>
        <strain evidence="3">NCTC 11048</strain>
    </source>
</reference>
<keyword evidence="3" id="KW-1185">Reference proteome</keyword>
<feature type="transmembrane region" description="Helical" evidence="1">
    <location>
        <begin position="36"/>
        <end position="54"/>
    </location>
</feature>
<evidence type="ECO:0000313" key="3">
    <source>
        <dbReference type="Proteomes" id="UP000255549"/>
    </source>
</evidence>